<accession>A0AAN9IV30</accession>
<protein>
    <recommendedName>
        <fullName evidence="3">DUF674 family protein</fullName>
    </recommendedName>
</protein>
<dbReference type="PANTHER" id="PTHR33103">
    <property type="entry name" value="OS01G0153900 PROTEIN"/>
    <property type="match status" value="1"/>
</dbReference>
<dbReference type="Proteomes" id="UP001359559">
    <property type="component" value="Unassembled WGS sequence"/>
</dbReference>
<proteinExistence type="predicted"/>
<comment type="caution">
    <text evidence="1">The sequence shown here is derived from an EMBL/GenBank/DDBJ whole genome shotgun (WGS) entry which is preliminary data.</text>
</comment>
<keyword evidence="2" id="KW-1185">Reference proteome</keyword>
<dbReference type="InterPro" id="IPR007750">
    <property type="entry name" value="DUF674"/>
</dbReference>
<reference evidence="1 2" key="1">
    <citation type="submission" date="2024-01" db="EMBL/GenBank/DDBJ databases">
        <title>The genomes of 5 underutilized Papilionoideae crops provide insights into root nodulation and disease resistance.</title>
        <authorList>
            <person name="Yuan L."/>
        </authorList>
    </citation>
    <scope>NUCLEOTIDE SEQUENCE [LARGE SCALE GENOMIC DNA]</scope>
    <source>
        <strain evidence="1">LY-2023</strain>
        <tissue evidence="1">Leaf</tissue>
    </source>
</reference>
<evidence type="ECO:0000313" key="2">
    <source>
        <dbReference type="Proteomes" id="UP001359559"/>
    </source>
</evidence>
<evidence type="ECO:0008006" key="3">
    <source>
        <dbReference type="Google" id="ProtNLM"/>
    </source>
</evidence>
<gene>
    <name evidence="1" type="ORF">RJT34_22189</name>
</gene>
<dbReference type="PANTHER" id="PTHR33103:SF27">
    <property type="entry name" value="OS04G0594700 PROTEIN"/>
    <property type="match status" value="1"/>
</dbReference>
<name>A0AAN9IV30_CLITE</name>
<dbReference type="EMBL" id="JAYKXN010000005">
    <property type="protein sequence ID" value="KAK7286868.1"/>
    <property type="molecule type" value="Genomic_DNA"/>
</dbReference>
<dbReference type="Pfam" id="PF05056">
    <property type="entry name" value="DUF674"/>
    <property type="match status" value="1"/>
</dbReference>
<dbReference type="AlphaFoldDB" id="A0AAN9IV30"/>
<evidence type="ECO:0000313" key="1">
    <source>
        <dbReference type="EMBL" id="KAK7286868.1"/>
    </source>
</evidence>
<sequence length="528" mass="58485">MAQQQNQQQEQEQPTIPLKILFDKENNKVIAVEATQHFVDTLFSFLSLPLGTIIRLLRDQNNPQQLIGNINNLYQSVQNLTPNDVWNNVCKQMLLHPRNPCEALCSRLVLNVDDTEPSTGVFLVCDSCNKFTTFRNMDCTCGKPANKIPKNLDSEGNGNSNGDARGGVFVRENGSLFLVLDDLTVVPSSFVTSMELLLQLGYSDLTQLEVVTRNITKQEILNLLKYTLISHEPLTNTILGSGSKKKDNPANQFASTVRASPSTSIADNKMDVKLIQSKSQKKIIFAEVNEDFVDFIFSFLTVPLGSIVKLLGGNTFVGCVDNLYKSVETLDSSWCTESRSVLLNPGVAPQFSCPKQPLNIPNVETPPIYYYYGEGTFEDDYPFNTRRETIIEGGVISKSDRSIISVRRLTALDPRSPKRLKESVVGFVKRPALYAVGDDLIVKSVSSGSCLVYLKELSLPLDDLEMKVISIGEAEALSLLAASLTSKFTLTSGLKDFLDVPKQESSLTSKYTQTSRLDDLLKEPKPQA</sequence>
<organism evidence="1 2">
    <name type="scientific">Clitoria ternatea</name>
    <name type="common">Butterfly pea</name>
    <dbReference type="NCBI Taxonomy" id="43366"/>
    <lineage>
        <taxon>Eukaryota</taxon>
        <taxon>Viridiplantae</taxon>
        <taxon>Streptophyta</taxon>
        <taxon>Embryophyta</taxon>
        <taxon>Tracheophyta</taxon>
        <taxon>Spermatophyta</taxon>
        <taxon>Magnoliopsida</taxon>
        <taxon>eudicotyledons</taxon>
        <taxon>Gunneridae</taxon>
        <taxon>Pentapetalae</taxon>
        <taxon>rosids</taxon>
        <taxon>fabids</taxon>
        <taxon>Fabales</taxon>
        <taxon>Fabaceae</taxon>
        <taxon>Papilionoideae</taxon>
        <taxon>50 kb inversion clade</taxon>
        <taxon>NPAAA clade</taxon>
        <taxon>indigoferoid/millettioid clade</taxon>
        <taxon>Phaseoleae</taxon>
        <taxon>Clitoria</taxon>
    </lineage>
</organism>